<dbReference type="InterPro" id="IPR034746">
    <property type="entry name" value="POTRA"/>
</dbReference>
<dbReference type="AlphaFoldDB" id="A0A521CMH4"/>
<comment type="subcellular location">
    <subcellularLocation>
        <location evidence="1">Membrane</location>
    </subcellularLocation>
</comment>
<dbReference type="Gene3D" id="2.40.160.50">
    <property type="entry name" value="membrane protein fhac: a member of the omp85/tpsb transporter family"/>
    <property type="match status" value="1"/>
</dbReference>
<dbReference type="PROSITE" id="PS51779">
    <property type="entry name" value="POTRA"/>
    <property type="match status" value="3"/>
</dbReference>
<reference evidence="10 11" key="1">
    <citation type="submission" date="2017-05" db="EMBL/GenBank/DDBJ databases">
        <authorList>
            <person name="Varghese N."/>
            <person name="Submissions S."/>
        </authorList>
    </citation>
    <scope>NUCLEOTIDE SEQUENCE [LARGE SCALE GENOMIC DNA]</scope>
    <source>
        <strain evidence="10 11">DSM 27040</strain>
    </source>
</reference>
<feature type="domain" description="POTRA" evidence="9">
    <location>
        <begin position="371"/>
        <end position="446"/>
    </location>
</feature>
<dbReference type="InterPro" id="IPR010827">
    <property type="entry name" value="BamA/TamA_POTRA"/>
</dbReference>
<evidence type="ECO:0000256" key="5">
    <source>
        <dbReference type="ARBA" id="ARBA00022737"/>
    </source>
</evidence>
<protein>
    <submittedName>
        <fullName evidence="10">Beta-barrel assembly machine subunit BamA</fullName>
    </submittedName>
</protein>
<dbReference type="GO" id="GO:0071709">
    <property type="term" value="P:membrane assembly"/>
    <property type="evidence" value="ECO:0007669"/>
    <property type="project" value="InterPro"/>
</dbReference>
<keyword evidence="6" id="KW-0472">Membrane</keyword>
<dbReference type="InterPro" id="IPR039910">
    <property type="entry name" value="D15-like"/>
</dbReference>
<proteinExistence type="predicted"/>
<keyword evidence="7" id="KW-0998">Cell outer membrane</keyword>
<dbReference type="PROSITE" id="PS50993">
    <property type="entry name" value="NIDOGEN_G2"/>
    <property type="match status" value="1"/>
</dbReference>
<name>A0A521CMH4_SACCC</name>
<dbReference type="Pfam" id="PF07244">
    <property type="entry name" value="POTRA"/>
    <property type="match status" value="4"/>
</dbReference>
<evidence type="ECO:0000256" key="7">
    <source>
        <dbReference type="ARBA" id="ARBA00023237"/>
    </source>
</evidence>
<dbReference type="Proteomes" id="UP000319040">
    <property type="component" value="Unassembled WGS sequence"/>
</dbReference>
<evidence type="ECO:0000256" key="3">
    <source>
        <dbReference type="ARBA" id="ARBA00022692"/>
    </source>
</evidence>
<dbReference type="RefSeq" id="WP_142532990.1">
    <property type="nucleotide sequence ID" value="NZ_FXTB01000003.1"/>
</dbReference>
<dbReference type="EMBL" id="FXTB01000003">
    <property type="protein sequence ID" value="SMO60643.1"/>
    <property type="molecule type" value="Genomic_DNA"/>
</dbReference>
<evidence type="ECO:0000259" key="8">
    <source>
        <dbReference type="PROSITE" id="PS50993"/>
    </source>
</evidence>
<keyword evidence="4" id="KW-0732">Signal</keyword>
<accession>A0A521CMH4</accession>
<gene>
    <name evidence="10" type="ORF">SAMN06265379_103296</name>
</gene>
<dbReference type="PANTHER" id="PTHR12815">
    <property type="entry name" value="SORTING AND ASSEMBLY MACHINERY SAMM50 PROTEIN FAMILY MEMBER"/>
    <property type="match status" value="1"/>
</dbReference>
<keyword evidence="11" id="KW-1185">Reference proteome</keyword>
<evidence type="ECO:0000259" key="9">
    <source>
        <dbReference type="PROSITE" id="PS51779"/>
    </source>
</evidence>
<evidence type="ECO:0000313" key="10">
    <source>
        <dbReference type="EMBL" id="SMO60643.1"/>
    </source>
</evidence>
<dbReference type="GO" id="GO:0019867">
    <property type="term" value="C:outer membrane"/>
    <property type="evidence" value="ECO:0007669"/>
    <property type="project" value="InterPro"/>
</dbReference>
<dbReference type="PIRSF" id="PIRSF006076">
    <property type="entry name" value="OM_assembly_OMP85"/>
    <property type="match status" value="1"/>
</dbReference>
<dbReference type="InterPro" id="IPR006605">
    <property type="entry name" value="G2_nidogen/fibulin_G2F"/>
</dbReference>
<evidence type="ECO:0000256" key="1">
    <source>
        <dbReference type="ARBA" id="ARBA00004370"/>
    </source>
</evidence>
<keyword evidence="2" id="KW-1134">Transmembrane beta strand</keyword>
<feature type="domain" description="POTRA" evidence="9">
    <location>
        <begin position="287"/>
        <end position="368"/>
    </location>
</feature>
<dbReference type="Pfam" id="PF01103">
    <property type="entry name" value="Omp85"/>
    <property type="match status" value="1"/>
</dbReference>
<evidence type="ECO:0000313" key="11">
    <source>
        <dbReference type="Proteomes" id="UP000319040"/>
    </source>
</evidence>
<feature type="domain" description="Nidogen G2 beta-barrel" evidence="8">
    <location>
        <begin position="769"/>
        <end position="873"/>
    </location>
</feature>
<dbReference type="PANTHER" id="PTHR12815:SF47">
    <property type="entry name" value="TRANSLOCATION AND ASSEMBLY MODULE SUBUNIT TAMA"/>
    <property type="match status" value="1"/>
</dbReference>
<sequence length="873" mass="99952">MLKHFTLFLIILIISPVFTFAQSQESEPVISYSGSPRKYEIAEIEVTGIQNYDPKILVNLSGLAVGQKLNVPGEEISEAIRKYWEHGLFSSVKIKASKIESGKVWLEIELLERPRLSDINYYGLKKSEIETISEKVAMMKGSQVTPHLITRSEKYITDYFVGKGFYNTEVRVVQKDDTTKANNVYLDITVDKKEKVKVKNLEFTGNTVFNDSKLNRTMKKTNEKGKIKNFFRTKKFIDETYKEDLIAVIDKYNEHGYRDMVIDYDSITRNDDNTVDIKINIEEGRKYYLGHIAWIGNSIYPGEYLGAVLRLKKGDVFNQKLLDERLFVDDDAVHNLYMNNGYLFSNIQPVEVQVYGDTIDLEMRVYEGKQATINNIVINGNTKTHEHVVRREVRTKPGQLFSKQELIRTIRELSQLGHFNPENIQPDVQPNPEDGTVDLVYNLEEKANDQIELSGGWGAGMFVGSLGLKFSNFSVRNIFNKEAWRPLPTGDGQTLSLRAQTNGKFYQSYSFSFTEPWLGGKRPNSLTVSAYRSIQSGVSDSYSNNFYSGYGGYGYGGYGGYGGYQNIQFDESQIDQHMKISGLSIGFGKRLTWPDDWFSIYAEMSYQHYDLKDWRYFIMQNGVSQNLHFKLMLSRNSIDNPLYTRRGSNFTIGVEFTPPYSAWIDKDYKGLYNYTITGDEETSKKAQEQLYDLIEYHKWTTQGSVFTPLDKAEKLVLMGKFEMGFLGYYNEYVRSPYEKFMLGGDGMSGYSMYGSQTVGLRGYENSSLTPRNQYGSYDGNMYNKLTLEMRYPLTLQPSAQVYALAFLEAGNAWSDFQDYSPFDLKRSAGVGVRIFLPIFGLMGIDWGYGFDSDLTNPNQVSGSQFHFVIGQQF</sequence>
<evidence type="ECO:0000256" key="2">
    <source>
        <dbReference type="ARBA" id="ARBA00022452"/>
    </source>
</evidence>
<feature type="domain" description="POTRA" evidence="9">
    <location>
        <begin position="39"/>
        <end position="113"/>
    </location>
</feature>
<dbReference type="OrthoDB" id="9802086at2"/>
<dbReference type="InterPro" id="IPR023707">
    <property type="entry name" value="OM_assembly_BamA"/>
</dbReference>
<keyword evidence="3" id="KW-0812">Transmembrane</keyword>
<dbReference type="Gene3D" id="3.10.20.310">
    <property type="entry name" value="membrane protein fhac"/>
    <property type="match status" value="4"/>
</dbReference>
<evidence type="ECO:0000256" key="4">
    <source>
        <dbReference type="ARBA" id="ARBA00022729"/>
    </source>
</evidence>
<keyword evidence="5" id="KW-0677">Repeat</keyword>
<evidence type="ECO:0000256" key="6">
    <source>
        <dbReference type="ARBA" id="ARBA00023136"/>
    </source>
</evidence>
<organism evidence="10 11">
    <name type="scientific">Saccharicrinis carchari</name>
    <dbReference type="NCBI Taxonomy" id="1168039"/>
    <lineage>
        <taxon>Bacteria</taxon>
        <taxon>Pseudomonadati</taxon>
        <taxon>Bacteroidota</taxon>
        <taxon>Bacteroidia</taxon>
        <taxon>Marinilabiliales</taxon>
        <taxon>Marinilabiliaceae</taxon>
        <taxon>Saccharicrinis</taxon>
    </lineage>
</organism>
<dbReference type="InterPro" id="IPR000184">
    <property type="entry name" value="Bac_surfAg_D15"/>
</dbReference>